<evidence type="ECO:0008006" key="3">
    <source>
        <dbReference type="Google" id="ProtNLM"/>
    </source>
</evidence>
<dbReference type="Gene3D" id="1.10.1660.10">
    <property type="match status" value="1"/>
</dbReference>
<evidence type="ECO:0000313" key="2">
    <source>
        <dbReference type="Proteomes" id="UP000599523"/>
    </source>
</evidence>
<dbReference type="RefSeq" id="WP_168989194.1">
    <property type="nucleotide sequence ID" value="NZ_CAWPHM010000032.1"/>
</dbReference>
<organism evidence="1 2">
    <name type="scientific">Azoarcus taiwanensis</name>
    <dbReference type="NCBI Taxonomy" id="666964"/>
    <lineage>
        <taxon>Bacteria</taxon>
        <taxon>Pseudomonadati</taxon>
        <taxon>Pseudomonadota</taxon>
        <taxon>Betaproteobacteria</taxon>
        <taxon>Rhodocyclales</taxon>
        <taxon>Zoogloeaceae</taxon>
        <taxon>Azoarcus</taxon>
    </lineage>
</organism>
<dbReference type="Proteomes" id="UP000599523">
    <property type="component" value="Unassembled WGS sequence"/>
</dbReference>
<keyword evidence="2" id="KW-1185">Reference proteome</keyword>
<name>A0A972FLL7_9RHOO</name>
<dbReference type="EMBL" id="WTVM01000129">
    <property type="protein sequence ID" value="NMG04531.1"/>
    <property type="molecule type" value="Genomic_DNA"/>
</dbReference>
<accession>A0A972FLL7</accession>
<proteinExistence type="predicted"/>
<sequence length="168" mass="19068">MQLVTTRDATRLTGLSTEQLREWTSRRALILPDVRPKGHGSPARYSWQTILLLRIAVVLRDRFKLELHAHRDLFSAMRAGLARTSFLSLWGKSLVLYGGERWVVIDPRDADSVIDDCIMLRLDPHLQQLSDSFSLPKPVVPGQFQLFPALGVTADTAVNDTTRRRRHG</sequence>
<reference evidence="1" key="1">
    <citation type="submission" date="2019-12" db="EMBL/GenBank/DDBJ databases">
        <title>Comparative genomics gives insights into the taxonomy of the Azoarcus-Aromatoleum group and reveals separate origins of nif in the plant-associated Azoarcus and non-plant-associated Aromatoleum sub-groups.</title>
        <authorList>
            <person name="Lafos M."/>
            <person name="Maluk M."/>
            <person name="Batista M."/>
            <person name="Junghare M."/>
            <person name="Carmona M."/>
            <person name="Faoro H."/>
            <person name="Cruz L.M."/>
            <person name="Battistoni F."/>
            <person name="De Souza E."/>
            <person name="Pedrosa F."/>
            <person name="Chen W.-M."/>
            <person name="Poole P.S."/>
            <person name="Dixon R.A."/>
            <person name="James E.K."/>
        </authorList>
    </citation>
    <scope>NUCLEOTIDE SEQUENCE</scope>
    <source>
        <strain evidence="1">NSC3</strain>
    </source>
</reference>
<gene>
    <name evidence="1" type="ORF">GPA21_16375</name>
</gene>
<comment type="caution">
    <text evidence="1">The sequence shown here is derived from an EMBL/GenBank/DDBJ whole genome shotgun (WGS) entry which is preliminary data.</text>
</comment>
<evidence type="ECO:0000313" key="1">
    <source>
        <dbReference type="EMBL" id="NMG04531.1"/>
    </source>
</evidence>
<dbReference type="AlphaFoldDB" id="A0A972FLL7"/>
<protein>
    <recommendedName>
        <fullName evidence="3">HTH merR-type domain-containing protein</fullName>
    </recommendedName>
</protein>